<comment type="subunit">
    <text evidence="3">Homodimer.</text>
</comment>
<dbReference type="KEGG" id="spao:SPAR_L00680"/>
<dbReference type="OrthoDB" id="68575at2759"/>
<evidence type="ECO:0000256" key="10">
    <source>
        <dbReference type="ARBA" id="ARBA00023242"/>
    </source>
</evidence>
<dbReference type="AlphaFoldDB" id="A0A8B8UVJ3"/>
<evidence type="ECO:0000256" key="12">
    <source>
        <dbReference type="ARBA" id="ARBA00052560"/>
    </source>
</evidence>
<gene>
    <name evidence="16" type="primary">LOT6</name>
    <name evidence="16" type="ORF">SPAR_L00680</name>
</gene>
<dbReference type="VEuPathDB" id="FungiDB:SPAR_L00680"/>
<keyword evidence="7" id="KW-0521">NADP</keyword>
<evidence type="ECO:0000256" key="2">
    <source>
        <dbReference type="ARBA" id="ARBA00004496"/>
    </source>
</evidence>
<evidence type="ECO:0000256" key="4">
    <source>
        <dbReference type="ARBA" id="ARBA00022490"/>
    </source>
</evidence>
<keyword evidence="10" id="KW-0539">Nucleus</keyword>
<dbReference type="SUPFAM" id="SSF52218">
    <property type="entry name" value="Flavoproteins"/>
    <property type="match status" value="1"/>
</dbReference>
<reference evidence="16" key="4">
    <citation type="submission" date="2025-08" db="UniProtKB">
        <authorList>
            <consortium name="RefSeq"/>
        </authorList>
    </citation>
    <scope>IDENTIFICATION</scope>
    <source>
        <strain evidence="16">CBS432</strain>
    </source>
</reference>
<dbReference type="GO" id="GO:0010181">
    <property type="term" value="F:FMN binding"/>
    <property type="evidence" value="ECO:0007669"/>
    <property type="project" value="TreeGrafter"/>
</dbReference>
<dbReference type="GO" id="GO:0005634">
    <property type="term" value="C:nucleus"/>
    <property type="evidence" value="ECO:0007669"/>
    <property type="project" value="UniProtKB-SubCell"/>
</dbReference>
<dbReference type="EC" id="1.5.1.39" evidence="13"/>
<sequence length="192" mass="21586">MKVGIIMGSVRAKRVCPEIVEYVKRTIENNEKLVDEKVKIQILDLQQIALPLYEDDDEPIPAQIKSVDEYADSKTRSWSRIVNALDIVIFVTPQYNWGYPAALKNAIDRLYHEWHGKYALVVSYGGHGGAKCNYQLQEILHGLKMNVVGGVTVKIPVGIMPLPEDIVSQFSVHNEEILQLLASCIDATENKP</sequence>
<organism evidence="16">
    <name type="scientific">Saccharomyces paradoxus</name>
    <name type="common">Yeast</name>
    <name type="synonym">Saccharomyces douglasii</name>
    <dbReference type="NCBI Taxonomy" id="27291"/>
    <lineage>
        <taxon>Eukaryota</taxon>
        <taxon>Fungi</taxon>
        <taxon>Dikarya</taxon>
        <taxon>Ascomycota</taxon>
        <taxon>Saccharomycotina</taxon>
        <taxon>Saccharomycetes</taxon>
        <taxon>Saccharomycetales</taxon>
        <taxon>Saccharomycetaceae</taxon>
        <taxon>Saccharomyces</taxon>
    </lineage>
</organism>
<keyword evidence="5" id="KW-0285">Flavoprotein</keyword>
<dbReference type="PANTHER" id="PTHR30543">
    <property type="entry name" value="CHROMATE REDUCTASE"/>
    <property type="match status" value="1"/>
</dbReference>
<dbReference type="FunFam" id="3.40.50.360:FF:000052">
    <property type="entry name" value="NAD(P)H-dependent FMN reductase LOT6"/>
    <property type="match status" value="1"/>
</dbReference>
<evidence type="ECO:0000256" key="5">
    <source>
        <dbReference type="ARBA" id="ARBA00022630"/>
    </source>
</evidence>
<name>A0A8B8UVJ3_SACPA</name>
<evidence type="ECO:0000256" key="14">
    <source>
        <dbReference type="ARBA" id="ARBA00082450"/>
    </source>
</evidence>
<comment type="catalytic activity">
    <reaction evidence="11">
        <text>FMNH2 + NADP(+) = FMN + NADPH + 2 H(+)</text>
        <dbReference type="Rhea" id="RHEA:21624"/>
        <dbReference type="ChEBI" id="CHEBI:15378"/>
        <dbReference type="ChEBI" id="CHEBI:57618"/>
        <dbReference type="ChEBI" id="CHEBI:57783"/>
        <dbReference type="ChEBI" id="CHEBI:58210"/>
        <dbReference type="ChEBI" id="CHEBI:58349"/>
        <dbReference type="EC" id="1.5.1.39"/>
    </reaction>
</comment>
<dbReference type="PANTHER" id="PTHR30543:SF21">
    <property type="entry name" value="NAD(P)H-DEPENDENT FMN REDUCTASE LOT6"/>
    <property type="match status" value="1"/>
</dbReference>
<comment type="subcellular location">
    <subcellularLocation>
        <location evidence="2">Cytoplasm</location>
    </subcellularLocation>
    <subcellularLocation>
        <location evidence="1">Nucleus</location>
    </subcellularLocation>
</comment>
<feature type="domain" description="NADPH-dependent FMN reductase-like" evidence="15">
    <location>
        <begin position="1"/>
        <end position="155"/>
    </location>
</feature>
<dbReference type="GO" id="GO:0008752">
    <property type="term" value="F:FMN reductase [NAD(P)H] activity"/>
    <property type="evidence" value="ECO:0007669"/>
    <property type="project" value="UniProtKB-EC"/>
</dbReference>
<keyword evidence="9" id="KW-0520">NAD</keyword>
<dbReference type="InterPro" id="IPR005025">
    <property type="entry name" value="FMN_Rdtase-like_dom"/>
</dbReference>
<dbReference type="Gene3D" id="3.40.50.360">
    <property type="match status" value="1"/>
</dbReference>
<evidence type="ECO:0000256" key="6">
    <source>
        <dbReference type="ARBA" id="ARBA00022643"/>
    </source>
</evidence>
<comment type="catalytic activity">
    <reaction evidence="12">
        <text>FMNH2 + NAD(+) = FMN + NADH + 2 H(+)</text>
        <dbReference type="Rhea" id="RHEA:21620"/>
        <dbReference type="ChEBI" id="CHEBI:15378"/>
        <dbReference type="ChEBI" id="CHEBI:57540"/>
        <dbReference type="ChEBI" id="CHEBI:57618"/>
        <dbReference type="ChEBI" id="CHEBI:57945"/>
        <dbReference type="ChEBI" id="CHEBI:58210"/>
        <dbReference type="EC" id="1.5.1.39"/>
    </reaction>
</comment>
<keyword evidence="6" id="KW-0288">FMN</keyword>
<dbReference type="InterPro" id="IPR050712">
    <property type="entry name" value="NAD(P)H-dep_reductase"/>
</dbReference>
<dbReference type="Pfam" id="PF03358">
    <property type="entry name" value="FMN_red"/>
    <property type="match status" value="1"/>
</dbReference>
<keyword evidence="4" id="KW-0963">Cytoplasm</keyword>
<evidence type="ECO:0000256" key="8">
    <source>
        <dbReference type="ARBA" id="ARBA00023002"/>
    </source>
</evidence>
<evidence type="ECO:0000313" key="16">
    <source>
        <dbReference type="RefSeq" id="XP_033767789.1"/>
    </source>
</evidence>
<accession>A0A8B8UVJ3</accession>
<evidence type="ECO:0000256" key="7">
    <source>
        <dbReference type="ARBA" id="ARBA00022857"/>
    </source>
</evidence>
<keyword evidence="8" id="KW-0560">Oxidoreductase</keyword>
<dbReference type="GO" id="GO:0005829">
    <property type="term" value="C:cytosol"/>
    <property type="evidence" value="ECO:0007669"/>
    <property type="project" value="TreeGrafter"/>
</dbReference>
<evidence type="ECO:0000256" key="9">
    <source>
        <dbReference type="ARBA" id="ARBA00023027"/>
    </source>
</evidence>
<evidence type="ECO:0000256" key="3">
    <source>
        <dbReference type="ARBA" id="ARBA00011738"/>
    </source>
</evidence>
<dbReference type="InterPro" id="IPR029039">
    <property type="entry name" value="Flavoprotein-like_sf"/>
</dbReference>
<proteinExistence type="predicted"/>
<evidence type="ECO:0000256" key="1">
    <source>
        <dbReference type="ARBA" id="ARBA00004123"/>
    </source>
</evidence>
<evidence type="ECO:0000256" key="11">
    <source>
        <dbReference type="ARBA" id="ARBA00051344"/>
    </source>
</evidence>
<reference evidence="16" key="2">
    <citation type="submission" date="2020-01" db="EMBL/GenBank/DDBJ databases">
        <title>Population-level Yeast Reference Genomes.</title>
        <authorList>
            <person name="Yue J.-X."/>
        </authorList>
    </citation>
    <scope>NUCLEOTIDE SEQUENCE</scope>
    <source>
        <strain evidence="16">CBS432</strain>
    </source>
</reference>
<reference evidence="16" key="3">
    <citation type="submission" date="2025-07" db="EMBL/GenBank/DDBJ databases">
        <authorList>
            <consortium name="NCBI Genome Project"/>
        </authorList>
    </citation>
    <scope>NUCLEOTIDE SEQUENCE</scope>
    <source>
        <strain evidence="16">CBS432</strain>
    </source>
</reference>
<protein>
    <recommendedName>
        <fullName evidence="14">FMN reductase [NAD(P)H]</fullName>
        <ecNumber evidence="13">1.5.1.39</ecNumber>
    </recommendedName>
    <alternativeName>
        <fullName evidence="14">FMN reductase [NAD(P)H]</fullName>
    </alternativeName>
</protein>
<dbReference type="RefSeq" id="XP_033767789.1">
    <property type="nucleotide sequence ID" value="XM_033911898.1"/>
</dbReference>
<dbReference type="GeneID" id="54632158"/>
<reference evidence="16" key="1">
    <citation type="journal article" date="2017" name="Nat. Genet.">
        <title>Contrasting evolutionary genome dynamics between domesticated and wild yeasts.</title>
        <authorList>
            <person name="Yue J.X."/>
            <person name="Li J."/>
            <person name="Aigrain L."/>
            <person name="Hallin J."/>
            <person name="Persson K."/>
            <person name="Oliver K."/>
            <person name="Bergstrom A."/>
            <person name="Coupland P."/>
            <person name="Warringer J."/>
            <person name="Lagomarsino M.C."/>
            <person name="Fischer G."/>
            <person name="Durbin R."/>
            <person name="Liti G."/>
        </authorList>
    </citation>
    <scope>NUCLEOTIDE SEQUENCE</scope>
    <source>
        <strain evidence="16">CBS432</strain>
    </source>
</reference>
<evidence type="ECO:0000256" key="13">
    <source>
        <dbReference type="ARBA" id="ARBA00067089"/>
    </source>
</evidence>
<evidence type="ECO:0000259" key="15">
    <source>
        <dbReference type="Pfam" id="PF03358"/>
    </source>
</evidence>